<dbReference type="GO" id="GO:0032456">
    <property type="term" value="P:endocytic recycling"/>
    <property type="evidence" value="ECO:0007669"/>
    <property type="project" value="TreeGrafter"/>
</dbReference>
<organism evidence="4">
    <name type="scientific">Guillardia theta (strain CCMP2712)</name>
    <name type="common">Cryptophyte</name>
    <dbReference type="NCBI Taxonomy" id="905079"/>
    <lineage>
        <taxon>Eukaryota</taxon>
        <taxon>Cryptophyceae</taxon>
        <taxon>Pyrenomonadales</taxon>
        <taxon>Geminigeraceae</taxon>
        <taxon>Guillardia</taxon>
    </lineage>
</organism>
<dbReference type="GO" id="GO:0007030">
    <property type="term" value="P:Golgi organization"/>
    <property type="evidence" value="ECO:0007669"/>
    <property type="project" value="UniProtKB-UniRule"/>
</dbReference>
<dbReference type="GO" id="GO:0007041">
    <property type="term" value="P:lysosomal transport"/>
    <property type="evidence" value="ECO:0007669"/>
    <property type="project" value="TreeGrafter"/>
</dbReference>
<proteinExistence type="inferred from homology"/>
<dbReference type="PANTHER" id="PTHR15954">
    <property type="entry name" value="VACUOLAR PROTEIN SORTING-ASSOCIATED PROTEIN 51 HOMOLOG"/>
    <property type="match status" value="1"/>
</dbReference>
<dbReference type="GO" id="GO:0016020">
    <property type="term" value="C:membrane"/>
    <property type="evidence" value="ECO:0007669"/>
    <property type="project" value="TreeGrafter"/>
</dbReference>
<comment type="similarity">
    <text evidence="1 2">Belongs to the VPS51 family.</text>
</comment>
<comment type="subcellular location">
    <subcellularLocation>
        <location evidence="2">Golgi apparatus</location>
        <location evidence="2">trans-Golgi network</location>
    </subcellularLocation>
</comment>
<dbReference type="PaxDb" id="55529-EKX46163"/>
<keyword evidence="2" id="KW-0333">Golgi apparatus</keyword>
<dbReference type="Pfam" id="PF08700">
    <property type="entry name" value="VPS51_Exo84_N"/>
    <property type="match status" value="1"/>
</dbReference>
<sequence length="704" mass="79262">MESHHKSSAAALRVRQRFSGFYDLPVRHDASASDIDSSNFDADAYVSSLLKSKPLPDLVGRSNELSSEIKELDSDMQMLVYENYNKFISATETIRAMKEKVDGMDGEMERLASKVSEITESSFKINSNLAERRVRIQRLNGIRRLLKKLSFIFELPTRLKRAVELDAGAEAVKYWRTALPVLRAYGHVPSFKAVEAESTEILVLLQERLRSRLSSNEALVPELQECALLLLQLGETKRSVQSDFLEVMRVRLKHNVRHAGEKVQVGELKGVLSRTFLDLVKDMLLSYQMLFLAPRDGEQDLHSPAAGKEDKKEREDGKQEPGDKEAADGASEEGRTIEEQEQEEMNRDLLELCHQVLQSYFAAVEAAVANPDLAEDAAAVLSQLELWYDAVRGVEAVLPEGNVLPQAERVVHICVKKRVQLTLEHLASFVQQQVRAIARSVMLKLRPLIFDETYEELVRLFDTICVSSFLEGDPHASSSSELSLRLACFWRRILEDGFPALSSHLDLRGAGGHGHEAQVLSNSLASIRRTLSKCLDALLRRYVQLRSHALTQAIVRCSSTLEEEDNGQGRRALTDAFLQEVEKMERELVIIVEEEEGIKMSAEEAKVYRSSKATSSLEVLDLSFKHLRIHKVSLLLPVIAHGLRTLVETLRVLTFSHAVSSELYEEQRRLREGVEATLTEHSRIMSPMLDEVTSTITSRTADAH</sequence>
<accession>L1JC90</accession>
<dbReference type="GO" id="GO:0048193">
    <property type="term" value="P:Golgi vesicle transport"/>
    <property type="evidence" value="ECO:0007669"/>
    <property type="project" value="TreeGrafter"/>
</dbReference>
<reference evidence="4 6" key="1">
    <citation type="journal article" date="2012" name="Nature">
        <title>Algal genomes reveal evolutionary mosaicism and the fate of nucleomorphs.</title>
        <authorList>
            <consortium name="DOE Joint Genome Institute"/>
            <person name="Curtis B.A."/>
            <person name="Tanifuji G."/>
            <person name="Burki F."/>
            <person name="Gruber A."/>
            <person name="Irimia M."/>
            <person name="Maruyama S."/>
            <person name="Arias M.C."/>
            <person name="Ball S.G."/>
            <person name="Gile G.H."/>
            <person name="Hirakawa Y."/>
            <person name="Hopkins J.F."/>
            <person name="Kuo A."/>
            <person name="Rensing S.A."/>
            <person name="Schmutz J."/>
            <person name="Symeonidi A."/>
            <person name="Elias M."/>
            <person name="Eveleigh R.J."/>
            <person name="Herman E.K."/>
            <person name="Klute M.J."/>
            <person name="Nakayama T."/>
            <person name="Obornik M."/>
            <person name="Reyes-Prieto A."/>
            <person name="Armbrust E.V."/>
            <person name="Aves S.J."/>
            <person name="Beiko R.G."/>
            <person name="Coutinho P."/>
            <person name="Dacks J.B."/>
            <person name="Durnford D.G."/>
            <person name="Fast N.M."/>
            <person name="Green B.R."/>
            <person name="Grisdale C.J."/>
            <person name="Hempel F."/>
            <person name="Henrissat B."/>
            <person name="Hoppner M.P."/>
            <person name="Ishida K."/>
            <person name="Kim E."/>
            <person name="Koreny L."/>
            <person name="Kroth P.G."/>
            <person name="Liu Y."/>
            <person name="Malik S.B."/>
            <person name="Maier U.G."/>
            <person name="McRose D."/>
            <person name="Mock T."/>
            <person name="Neilson J.A."/>
            <person name="Onodera N.T."/>
            <person name="Poole A.M."/>
            <person name="Pritham E.J."/>
            <person name="Richards T.A."/>
            <person name="Rocap G."/>
            <person name="Roy S.W."/>
            <person name="Sarai C."/>
            <person name="Schaack S."/>
            <person name="Shirato S."/>
            <person name="Slamovits C.H."/>
            <person name="Spencer D.F."/>
            <person name="Suzuki S."/>
            <person name="Worden A.Z."/>
            <person name="Zauner S."/>
            <person name="Barry K."/>
            <person name="Bell C."/>
            <person name="Bharti A.K."/>
            <person name="Crow J.A."/>
            <person name="Grimwood J."/>
            <person name="Kramer R."/>
            <person name="Lindquist E."/>
            <person name="Lucas S."/>
            <person name="Salamov A."/>
            <person name="McFadden G.I."/>
            <person name="Lane C.E."/>
            <person name="Keeling P.J."/>
            <person name="Gray M.W."/>
            <person name="Grigoriev I.V."/>
            <person name="Archibald J.M."/>
        </authorList>
    </citation>
    <scope>NUCLEOTIDE SEQUENCE</scope>
    <source>
        <strain evidence="4 6">CCMP2712</strain>
    </source>
</reference>
<keyword evidence="2" id="KW-0813">Transport</keyword>
<evidence type="ECO:0000313" key="5">
    <source>
        <dbReference type="EnsemblProtists" id="EKX46163"/>
    </source>
</evidence>
<dbReference type="HOGENOM" id="CLU_020677_0_0_1"/>
<keyword evidence="2" id="KW-0653">Protein transport</keyword>
<dbReference type="GO" id="GO:0005829">
    <property type="term" value="C:cytosol"/>
    <property type="evidence" value="ECO:0007669"/>
    <property type="project" value="GOC"/>
</dbReference>
<keyword evidence="2" id="KW-0445">Lipid transport</keyword>
<dbReference type="GO" id="GO:0015031">
    <property type="term" value="P:protein transport"/>
    <property type="evidence" value="ECO:0007669"/>
    <property type="project" value="UniProtKB-UniRule"/>
</dbReference>
<dbReference type="RefSeq" id="XP_005833143.1">
    <property type="nucleotide sequence ID" value="XM_005833086.1"/>
</dbReference>
<dbReference type="AlphaFoldDB" id="L1JC90"/>
<dbReference type="InterPro" id="IPR014812">
    <property type="entry name" value="Vps51"/>
</dbReference>
<feature type="region of interest" description="Disordered" evidence="3">
    <location>
        <begin position="298"/>
        <end position="343"/>
    </location>
</feature>
<evidence type="ECO:0000256" key="2">
    <source>
        <dbReference type="RuleBase" id="RU368010"/>
    </source>
</evidence>
<dbReference type="GeneID" id="17302764"/>
<evidence type="ECO:0000256" key="1">
    <source>
        <dbReference type="ARBA" id="ARBA00006080"/>
    </source>
</evidence>
<protein>
    <recommendedName>
        <fullName evidence="2">Vacuolar protein sorting-associated protein 51 homolog</fullName>
    </recommendedName>
</protein>
<comment type="function">
    <text evidence="2">Acts as component of the GARP complex that is involved in retrograde transport from early and late endosomes to the trans-Golgi network (TGN).</text>
</comment>
<evidence type="ECO:0000313" key="4">
    <source>
        <dbReference type="EMBL" id="EKX46163.1"/>
    </source>
</evidence>
<dbReference type="GO" id="GO:0006869">
    <property type="term" value="P:lipid transport"/>
    <property type="evidence" value="ECO:0007669"/>
    <property type="project" value="UniProtKB-UniRule"/>
</dbReference>
<evidence type="ECO:0000313" key="6">
    <source>
        <dbReference type="Proteomes" id="UP000011087"/>
    </source>
</evidence>
<dbReference type="EMBL" id="JH992996">
    <property type="protein sequence ID" value="EKX46163.1"/>
    <property type="molecule type" value="Genomic_DNA"/>
</dbReference>
<dbReference type="eggNOG" id="KOG2346">
    <property type="taxonomic scope" value="Eukaryota"/>
</dbReference>
<reference evidence="6" key="2">
    <citation type="submission" date="2012-11" db="EMBL/GenBank/DDBJ databases">
        <authorList>
            <person name="Kuo A."/>
            <person name="Curtis B.A."/>
            <person name="Tanifuji G."/>
            <person name="Burki F."/>
            <person name="Gruber A."/>
            <person name="Irimia M."/>
            <person name="Maruyama S."/>
            <person name="Arias M.C."/>
            <person name="Ball S.G."/>
            <person name="Gile G.H."/>
            <person name="Hirakawa Y."/>
            <person name="Hopkins J.F."/>
            <person name="Rensing S.A."/>
            <person name="Schmutz J."/>
            <person name="Symeonidi A."/>
            <person name="Elias M."/>
            <person name="Eveleigh R.J."/>
            <person name="Herman E.K."/>
            <person name="Klute M.J."/>
            <person name="Nakayama T."/>
            <person name="Obornik M."/>
            <person name="Reyes-Prieto A."/>
            <person name="Armbrust E.V."/>
            <person name="Aves S.J."/>
            <person name="Beiko R.G."/>
            <person name="Coutinho P."/>
            <person name="Dacks J.B."/>
            <person name="Durnford D.G."/>
            <person name="Fast N.M."/>
            <person name="Green B.R."/>
            <person name="Grisdale C."/>
            <person name="Hempe F."/>
            <person name="Henrissat B."/>
            <person name="Hoppner M.P."/>
            <person name="Ishida K.-I."/>
            <person name="Kim E."/>
            <person name="Koreny L."/>
            <person name="Kroth P.G."/>
            <person name="Liu Y."/>
            <person name="Malik S.-B."/>
            <person name="Maier U.G."/>
            <person name="McRose D."/>
            <person name="Mock T."/>
            <person name="Neilson J.A."/>
            <person name="Onodera N.T."/>
            <person name="Poole A.M."/>
            <person name="Pritham E.J."/>
            <person name="Richards T.A."/>
            <person name="Rocap G."/>
            <person name="Roy S.W."/>
            <person name="Sarai C."/>
            <person name="Schaack S."/>
            <person name="Shirato S."/>
            <person name="Slamovits C.H."/>
            <person name="Spencer D.F."/>
            <person name="Suzuki S."/>
            <person name="Worden A.Z."/>
            <person name="Zauner S."/>
            <person name="Barry K."/>
            <person name="Bell C."/>
            <person name="Bharti A.K."/>
            <person name="Crow J.A."/>
            <person name="Grimwood J."/>
            <person name="Kramer R."/>
            <person name="Lindquist E."/>
            <person name="Lucas S."/>
            <person name="Salamov A."/>
            <person name="McFadden G.I."/>
            <person name="Lane C.E."/>
            <person name="Keeling P.J."/>
            <person name="Gray M.W."/>
            <person name="Grigoriev I.V."/>
            <person name="Archibald J.M."/>
        </authorList>
    </citation>
    <scope>NUCLEOTIDE SEQUENCE</scope>
    <source>
        <strain evidence="6">CCMP2712</strain>
    </source>
</reference>
<dbReference type="EnsemblProtists" id="EKX46163">
    <property type="protein sequence ID" value="EKX46163"/>
    <property type="gene ID" value="GUITHDRAFT_163098"/>
</dbReference>
<dbReference type="OMA" id="IMFDESQ"/>
<dbReference type="STRING" id="905079.L1JC90"/>
<comment type="subunit">
    <text evidence="2">Component of the Golgi-associated retrograde protein (GARP) complex.</text>
</comment>
<dbReference type="Proteomes" id="UP000011087">
    <property type="component" value="Unassembled WGS sequence"/>
</dbReference>
<dbReference type="GO" id="GO:0042147">
    <property type="term" value="P:retrograde transport, endosome to Golgi"/>
    <property type="evidence" value="ECO:0007669"/>
    <property type="project" value="UniProtKB-UniRule"/>
</dbReference>
<dbReference type="GO" id="GO:0000938">
    <property type="term" value="C:GARP complex"/>
    <property type="evidence" value="ECO:0007669"/>
    <property type="project" value="UniProtKB-UniRule"/>
</dbReference>
<reference evidence="5" key="3">
    <citation type="submission" date="2015-06" db="UniProtKB">
        <authorList>
            <consortium name="EnsemblProtists"/>
        </authorList>
    </citation>
    <scope>IDENTIFICATION</scope>
</reference>
<dbReference type="PANTHER" id="PTHR15954:SF4">
    <property type="entry name" value="VACUOLAR PROTEIN SORTING-ASSOCIATED PROTEIN 51 HOMOLOG"/>
    <property type="match status" value="1"/>
</dbReference>
<evidence type="ECO:0000256" key="3">
    <source>
        <dbReference type="SAM" id="MobiDB-lite"/>
    </source>
</evidence>
<gene>
    <name evidence="4" type="primary">ANG2</name>
    <name evidence="4" type="ORF">GUITHDRAFT_163098</name>
</gene>
<dbReference type="OrthoDB" id="203678at2759"/>
<name>L1JC90_GUITC</name>
<keyword evidence="6" id="KW-1185">Reference proteome</keyword>
<dbReference type="GO" id="GO:1990745">
    <property type="term" value="C:EARP complex"/>
    <property type="evidence" value="ECO:0007669"/>
    <property type="project" value="TreeGrafter"/>
</dbReference>
<dbReference type="KEGG" id="gtt:GUITHDRAFT_163098"/>